<dbReference type="InterPro" id="IPR014004">
    <property type="entry name" value="Transpt-assoc_nodulatn_dom_bac"/>
</dbReference>
<dbReference type="PROSITE" id="PS50914">
    <property type="entry name" value="BON"/>
    <property type="match status" value="3"/>
</dbReference>
<keyword evidence="4" id="KW-1185">Reference proteome</keyword>
<comment type="caution">
    <text evidence="3">The sequence shown here is derived from an EMBL/GenBank/DDBJ whole genome shotgun (WGS) entry which is preliminary data.</text>
</comment>
<evidence type="ECO:0000313" key="3">
    <source>
        <dbReference type="EMBL" id="RZI45445.1"/>
    </source>
</evidence>
<sequence>MSDTILKNQISEKFNVQPGLRPQDINISVENGIVTLSGRVRSYFEKSLAERAVKSIDGVKAVIEELQVELDASLQRSDADIAAAAIRALEWDMSLPVNKIQVTVEKGVIKLTGEVEYQYQKENAYSDVRYLYGVRNVLNAIVLKPSVLLIDPERVSKQIISEFQRNAVLDAKHIAVETEGTKIILKGKVRSWAELEEAKKAAWAVPGVTDVEAQLTISYAG</sequence>
<dbReference type="Gene3D" id="3.30.1340.30">
    <property type="match status" value="3"/>
</dbReference>
<dbReference type="SMART" id="SM00749">
    <property type="entry name" value="BON"/>
    <property type="match status" value="3"/>
</dbReference>
<protein>
    <submittedName>
        <fullName evidence="3">BON domain-containing protein</fullName>
    </submittedName>
</protein>
<name>A0A4Q7DHD7_9PROT</name>
<keyword evidence="1" id="KW-0732">Signal</keyword>
<dbReference type="PANTHER" id="PTHR34606">
    <property type="entry name" value="BON DOMAIN-CONTAINING PROTEIN"/>
    <property type="match status" value="1"/>
</dbReference>
<dbReference type="OrthoDB" id="870892at2"/>
<dbReference type="Proteomes" id="UP000293550">
    <property type="component" value="Unassembled WGS sequence"/>
</dbReference>
<dbReference type="RefSeq" id="WP_130154432.1">
    <property type="nucleotide sequence ID" value="NZ_SCFB01000012.1"/>
</dbReference>
<dbReference type="PANTHER" id="PTHR34606:SF4">
    <property type="entry name" value="OUTER MEMBRANE LIPOPROTEIN DOLP"/>
    <property type="match status" value="1"/>
</dbReference>
<reference evidence="3 4" key="1">
    <citation type="submission" date="2018-10" db="EMBL/GenBank/DDBJ databases">
        <title>An updated phylogeny of the Alphaproteobacteria reveals that the parasitic Rickettsiales and Holosporales have independent origins.</title>
        <authorList>
            <person name="Munoz-Gomez S.A."/>
            <person name="Hess S."/>
            <person name="Burger G."/>
            <person name="Lang B.F."/>
            <person name="Susko E."/>
            <person name="Slamovits C.H."/>
            <person name="Roger A.J."/>
        </authorList>
    </citation>
    <scope>NUCLEOTIDE SEQUENCE [LARGE SCALE GENOMIC DNA]</scope>
    <source>
        <strain evidence="3">HOLO01</strain>
    </source>
</reference>
<dbReference type="InterPro" id="IPR051686">
    <property type="entry name" value="Lipoprotein_DolP"/>
</dbReference>
<dbReference type="AlphaFoldDB" id="A0A4Q7DHD7"/>
<organism evidence="3 4">
    <name type="scientific">Candidatus Finniella inopinata</name>
    <dbReference type="NCBI Taxonomy" id="1696036"/>
    <lineage>
        <taxon>Bacteria</taxon>
        <taxon>Pseudomonadati</taxon>
        <taxon>Pseudomonadota</taxon>
        <taxon>Alphaproteobacteria</taxon>
        <taxon>Holosporales</taxon>
        <taxon>Candidatus Paracaedibacteraceae</taxon>
        <taxon>Candidatus Finniella</taxon>
    </lineage>
</organism>
<gene>
    <name evidence="3" type="ORF">EQU50_07090</name>
</gene>
<proteinExistence type="predicted"/>
<feature type="domain" description="BON" evidence="2">
    <location>
        <begin position="2"/>
        <end position="70"/>
    </location>
</feature>
<evidence type="ECO:0000256" key="1">
    <source>
        <dbReference type="ARBA" id="ARBA00022729"/>
    </source>
</evidence>
<feature type="domain" description="BON" evidence="2">
    <location>
        <begin position="77"/>
        <end position="145"/>
    </location>
</feature>
<accession>A0A4Q7DHD7</accession>
<evidence type="ECO:0000313" key="4">
    <source>
        <dbReference type="Proteomes" id="UP000293550"/>
    </source>
</evidence>
<evidence type="ECO:0000259" key="2">
    <source>
        <dbReference type="PROSITE" id="PS50914"/>
    </source>
</evidence>
<dbReference type="Pfam" id="PF04972">
    <property type="entry name" value="BON"/>
    <property type="match status" value="3"/>
</dbReference>
<feature type="domain" description="BON" evidence="2">
    <location>
        <begin position="151"/>
        <end position="219"/>
    </location>
</feature>
<dbReference type="InterPro" id="IPR007055">
    <property type="entry name" value="BON_dom"/>
</dbReference>
<dbReference type="EMBL" id="SCFB01000012">
    <property type="protein sequence ID" value="RZI45445.1"/>
    <property type="molecule type" value="Genomic_DNA"/>
</dbReference>